<feature type="transmembrane region" description="Helical" evidence="8">
    <location>
        <begin position="528"/>
        <end position="549"/>
    </location>
</feature>
<evidence type="ECO:0000256" key="5">
    <source>
        <dbReference type="ARBA" id="ARBA00023065"/>
    </source>
</evidence>
<evidence type="ECO:0000256" key="3">
    <source>
        <dbReference type="ARBA" id="ARBA00022692"/>
    </source>
</evidence>
<keyword evidence="2" id="KW-0813">Transport</keyword>
<dbReference type="Pfam" id="PF02888">
    <property type="entry name" value="CaMBD"/>
    <property type="match status" value="1"/>
</dbReference>
<keyword evidence="3 8" id="KW-0812">Transmembrane</keyword>
<name>A0A9P1N811_9PELO</name>
<evidence type="ECO:0000256" key="6">
    <source>
        <dbReference type="ARBA" id="ARBA00023136"/>
    </source>
</evidence>
<organism evidence="10 11">
    <name type="scientific">Caenorhabditis angaria</name>
    <dbReference type="NCBI Taxonomy" id="860376"/>
    <lineage>
        <taxon>Eukaryota</taxon>
        <taxon>Metazoa</taxon>
        <taxon>Ecdysozoa</taxon>
        <taxon>Nematoda</taxon>
        <taxon>Chromadorea</taxon>
        <taxon>Rhabditida</taxon>
        <taxon>Rhabditina</taxon>
        <taxon>Rhabditomorpha</taxon>
        <taxon>Rhabditoidea</taxon>
        <taxon>Rhabditidae</taxon>
        <taxon>Peloderinae</taxon>
        <taxon>Caenorhabditis</taxon>
    </lineage>
</organism>
<dbReference type="GO" id="GO:0005516">
    <property type="term" value="F:calmodulin binding"/>
    <property type="evidence" value="ECO:0007669"/>
    <property type="project" value="InterPro"/>
</dbReference>
<feature type="transmembrane region" description="Helical" evidence="8">
    <location>
        <begin position="499"/>
        <end position="516"/>
    </location>
</feature>
<keyword evidence="6 8" id="KW-0472">Membrane</keyword>
<proteinExistence type="predicted"/>
<dbReference type="GO" id="GO:0016286">
    <property type="term" value="F:small conductance calcium-activated potassium channel activity"/>
    <property type="evidence" value="ECO:0007669"/>
    <property type="project" value="InterPro"/>
</dbReference>
<comment type="subcellular location">
    <subcellularLocation>
        <location evidence="1">Membrane</location>
        <topology evidence="1">Multi-pass membrane protein</topology>
    </subcellularLocation>
</comment>
<dbReference type="SUPFAM" id="SSF81324">
    <property type="entry name" value="Voltage-gated potassium channels"/>
    <property type="match status" value="1"/>
</dbReference>
<evidence type="ECO:0000256" key="1">
    <source>
        <dbReference type="ARBA" id="ARBA00004141"/>
    </source>
</evidence>
<dbReference type="OrthoDB" id="73653at2759"/>
<dbReference type="EMBL" id="CANHGI010000006">
    <property type="protein sequence ID" value="CAI5454556.1"/>
    <property type="molecule type" value="Genomic_DNA"/>
</dbReference>
<dbReference type="SUPFAM" id="SSF81327">
    <property type="entry name" value="Small-conductance potassium channel"/>
    <property type="match status" value="1"/>
</dbReference>
<dbReference type="Proteomes" id="UP001152747">
    <property type="component" value="Unassembled WGS sequence"/>
</dbReference>
<evidence type="ECO:0000256" key="7">
    <source>
        <dbReference type="ARBA" id="ARBA00023303"/>
    </source>
</evidence>
<comment type="caution">
    <text evidence="10">The sequence shown here is derived from an EMBL/GenBank/DDBJ whole genome shotgun (WGS) entry which is preliminary data.</text>
</comment>
<dbReference type="InterPro" id="IPR036122">
    <property type="entry name" value="CaM-bd_dom_sf"/>
</dbReference>
<dbReference type="PANTHER" id="PTHR10153">
    <property type="entry name" value="SMALL CONDUCTANCE CALCIUM-ACTIVATED POTASSIUM CHANNEL"/>
    <property type="match status" value="1"/>
</dbReference>
<reference evidence="10" key="1">
    <citation type="submission" date="2022-11" db="EMBL/GenBank/DDBJ databases">
        <authorList>
            <person name="Kikuchi T."/>
        </authorList>
    </citation>
    <scope>NUCLEOTIDE SEQUENCE</scope>
    <source>
        <strain evidence="10">PS1010</strain>
    </source>
</reference>
<keyword evidence="5" id="KW-0406">Ion transport</keyword>
<dbReference type="InterPro" id="IPR013099">
    <property type="entry name" value="K_chnl_dom"/>
</dbReference>
<evidence type="ECO:0000313" key="10">
    <source>
        <dbReference type="EMBL" id="CAI5454556.1"/>
    </source>
</evidence>
<dbReference type="Gene3D" id="1.10.287.70">
    <property type="match status" value="2"/>
</dbReference>
<dbReference type="AlphaFoldDB" id="A0A9P1N811"/>
<keyword evidence="7" id="KW-0407">Ion channel</keyword>
<evidence type="ECO:0000256" key="2">
    <source>
        <dbReference type="ARBA" id="ARBA00022448"/>
    </source>
</evidence>
<evidence type="ECO:0000256" key="4">
    <source>
        <dbReference type="ARBA" id="ARBA00022989"/>
    </source>
</evidence>
<keyword evidence="4 8" id="KW-1133">Transmembrane helix</keyword>
<dbReference type="FunFam" id="1.10.287.70:FF:000250">
    <property type="entry name" value="Small conductance calcium-activated potassium channel-like protein 3"/>
    <property type="match status" value="1"/>
</dbReference>
<gene>
    <name evidence="10" type="ORF">CAMP_LOCUS17193</name>
</gene>
<dbReference type="InterPro" id="IPR015449">
    <property type="entry name" value="K_chnl_Ca-activ_SK"/>
</dbReference>
<dbReference type="InterPro" id="IPR004178">
    <property type="entry name" value="CaM-bd_dom"/>
</dbReference>
<evidence type="ECO:0000259" key="9">
    <source>
        <dbReference type="SMART" id="SM01053"/>
    </source>
</evidence>
<dbReference type="GO" id="GO:0016020">
    <property type="term" value="C:membrane"/>
    <property type="evidence" value="ECO:0007669"/>
    <property type="project" value="UniProtKB-SubCell"/>
</dbReference>
<feature type="domain" description="Calmodulin-binding" evidence="9">
    <location>
        <begin position="567"/>
        <end position="641"/>
    </location>
</feature>
<dbReference type="Pfam" id="PF03530">
    <property type="entry name" value="SK_channel"/>
    <property type="match status" value="1"/>
</dbReference>
<evidence type="ECO:0000256" key="8">
    <source>
        <dbReference type="SAM" id="Phobius"/>
    </source>
</evidence>
<dbReference type="SMART" id="SM01053">
    <property type="entry name" value="CaMBD"/>
    <property type="match status" value="1"/>
</dbReference>
<keyword evidence="11" id="KW-1185">Reference proteome</keyword>
<feature type="transmembrane region" description="Helical" evidence="8">
    <location>
        <begin position="461"/>
        <end position="479"/>
    </location>
</feature>
<protein>
    <recommendedName>
        <fullName evidence="9">Calmodulin-binding domain-containing protein</fullName>
    </recommendedName>
</protein>
<accession>A0A9P1N811</accession>
<sequence length="700" mass="79785">MEPDISLSDILTTSTDVEMDARPNSRLQCPPTEMSYCTVQPYFSLQTPTFQPNNIQRNHRPSLGSEWNIPRHLQNDNLNTRRFLSDKRRSYRNRSLGPTIASAPSVEQEDYRTPRPSFDNGGFAGKSFDFSSGQIGLTASESNALVKVSADFLRLNGSRQQFRNLLSARKKLGSLPPAYTRIDYSRESLDSARGTPHHGPVITVEDTGSQLRINNIKTGVNERLLETSCSFEKTMVTQCESNGSVTSHNTSSAFKRNNSRYGVPIDSTAVKQVYRVRSERLANRVRITDRSLILAVFGMILMLIESELTAESSYGISKTHWLSYSLRAIVLSSTFALLYHIVQYHHNDIALELVDCGADDWRVVVTTERIVQFITEFVCCAICPFPGTGHMKWSFIEMTLHSNVDILLSCFMLLRSYLFARFMVLHSKQFQDASTRTLAALNRIQVNFSFVIKTSLDQQPVLFLTSFTFIFWIIMSWMFVQCERYGFTSTNHKESQTIIYSNSLWFIAITFMLNGYGDIVPQTNAGRIIAIFVGVVGAIISSILIAVISRNILLSQGQRNVNNFMYDSKLSREHKDAAARVLQHTWHIHKCLQGAEGGNRRLRTYQRKFLRAIHRFRSVKSEMREFNENNNTSTHQVTRLVTDMHTSMQKLLTVQDEMRMQIEVLQQTVRNHYRTPTIPQLQGLTSSPALSDLHDSRINL</sequence>
<dbReference type="Pfam" id="PF07885">
    <property type="entry name" value="Ion_trans_2"/>
    <property type="match status" value="1"/>
</dbReference>
<evidence type="ECO:0000313" key="11">
    <source>
        <dbReference type="Proteomes" id="UP001152747"/>
    </source>
</evidence>